<comment type="catalytic activity">
    <reaction evidence="7">
        <text>[(1-&gt;4)-beta-D-glucosyl](n) + UDP-alpha-D-glucose = [(1-&gt;4)-beta-D-glucosyl](n+1) + UDP + H(+)</text>
        <dbReference type="Rhea" id="RHEA:19929"/>
        <dbReference type="Rhea" id="RHEA-COMP:10033"/>
        <dbReference type="Rhea" id="RHEA-COMP:10034"/>
        <dbReference type="ChEBI" id="CHEBI:15378"/>
        <dbReference type="ChEBI" id="CHEBI:18246"/>
        <dbReference type="ChEBI" id="CHEBI:58223"/>
        <dbReference type="ChEBI" id="CHEBI:58885"/>
        <dbReference type="EC" id="2.4.1.12"/>
    </reaction>
</comment>
<keyword evidence="7" id="KW-0135">Cellulose biosynthesis</keyword>
<feature type="transmembrane region" description="Helical" evidence="7">
    <location>
        <begin position="558"/>
        <end position="577"/>
    </location>
</feature>
<evidence type="ECO:0000259" key="8">
    <source>
        <dbReference type="Pfam" id="PF00535"/>
    </source>
</evidence>
<feature type="transmembrane region" description="Helical" evidence="7">
    <location>
        <begin position="649"/>
        <end position="668"/>
    </location>
</feature>
<evidence type="ECO:0000256" key="5">
    <source>
        <dbReference type="ARBA" id="ARBA00022989"/>
    </source>
</evidence>
<dbReference type="GO" id="GO:0006011">
    <property type="term" value="P:UDP-alpha-D-glucose metabolic process"/>
    <property type="evidence" value="ECO:0007669"/>
    <property type="project" value="InterPro"/>
</dbReference>
<dbReference type="GO" id="GO:0005886">
    <property type="term" value="C:plasma membrane"/>
    <property type="evidence" value="ECO:0007669"/>
    <property type="project" value="UniProtKB-SubCell"/>
</dbReference>
<gene>
    <name evidence="9" type="primary">bcsA</name>
    <name evidence="9" type="ORF">E5987_09370</name>
</gene>
<dbReference type="InterPro" id="IPR029044">
    <property type="entry name" value="Nucleotide-diphossugar_trans"/>
</dbReference>
<feature type="transmembrane region" description="Helical" evidence="7">
    <location>
        <begin position="675"/>
        <end position="698"/>
    </location>
</feature>
<evidence type="ECO:0000256" key="6">
    <source>
        <dbReference type="ARBA" id="ARBA00023136"/>
    </source>
</evidence>
<evidence type="ECO:0000256" key="4">
    <source>
        <dbReference type="ARBA" id="ARBA00022692"/>
    </source>
</evidence>
<dbReference type="CDD" id="cd06421">
    <property type="entry name" value="CESA_CelA_like"/>
    <property type="match status" value="1"/>
</dbReference>
<keyword evidence="7" id="KW-0973">c-di-GMP</keyword>
<feature type="transmembrane region" description="Helical" evidence="7">
    <location>
        <begin position="532"/>
        <end position="552"/>
    </location>
</feature>
<evidence type="ECO:0000313" key="9">
    <source>
        <dbReference type="EMBL" id="MVX57404.1"/>
    </source>
</evidence>
<dbReference type="NCBIfam" id="NF008558">
    <property type="entry name" value="PRK11498.1"/>
    <property type="match status" value="1"/>
</dbReference>
<dbReference type="Proteomes" id="UP000472580">
    <property type="component" value="Unassembled WGS sequence"/>
</dbReference>
<feature type="domain" description="Glycosyltransferase 2-like" evidence="8">
    <location>
        <begin position="287"/>
        <end position="456"/>
    </location>
</feature>
<dbReference type="SUPFAM" id="SSF53448">
    <property type="entry name" value="Nucleotide-diphospho-sugar transferases"/>
    <property type="match status" value="1"/>
</dbReference>
<comment type="cofactor">
    <cofactor evidence="7">
        <name>Mg(2+)</name>
        <dbReference type="ChEBI" id="CHEBI:18420"/>
    </cofactor>
</comment>
<keyword evidence="2 7" id="KW-0328">Glycosyltransferase</keyword>
<dbReference type="GO" id="GO:0030244">
    <property type="term" value="P:cellulose biosynthetic process"/>
    <property type="evidence" value="ECO:0007669"/>
    <property type="project" value="UniProtKB-KW"/>
</dbReference>
<feature type="transmembrane region" description="Helical" evidence="7">
    <location>
        <begin position="240"/>
        <end position="262"/>
    </location>
</feature>
<dbReference type="InterPro" id="IPR005150">
    <property type="entry name" value="Cellulose_synth"/>
</dbReference>
<feature type="transmembrane region" description="Helical" evidence="7">
    <location>
        <begin position="210"/>
        <end position="228"/>
    </location>
</feature>
<keyword evidence="7" id="KW-0997">Cell inner membrane</keyword>
<protein>
    <recommendedName>
        <fullName evidence="7">Cellulose synthase catalytic subunit [UDP-forming]</fullName>
        <ecNumber evidence="7">2.4.1.12</ecNumber>
    </recommendedName>
</protein>
<keyword evidence="10" id="KW-1185">Reference proteome</keyword>
<comment type="caution">
    <text evidence="9">The sequence shown here is derived from an EMBL/GenBank/DDBJ whole genome shotgun (WGS) entry which is preliminary data.</text>
</comment>
<proteinExistence type="predicted"/>
<dbReference type="InterPro" id="IPR001173">
    <property type="entry name" value="Glyco_trans_2-like"/>
</dbReference>
<evidence type="ECO:0000313" key="10">
    <source>
        <dbReference type="Proteomes" id="UP000472580"/>
    </source>
</evidence>
<dbReference type="OrthoDB" id="9806824at2"/>
<dbReference type="AlphaFoldDB" id="A0A6L6YJ55"/>
<comment type="function">
    <text evidence="7">Catalytic subunit of cellulose synthase. It polymerizes uridine 5'-diphosphate glucose to cellulose.</text>
</comment>
<feature type="transmembrane region" description="Helical" evidence="7">
    <location>
        <begin position="598"/>
        <end position="621"/>
    </location>
</feature>
<keyword evidence="7" id="KW-1003">Cell membrane</keyword>
<dbReference type="InterPro" id="IPR050321">
    <property type="entry name" value="Glycosyltr_2/OpgH_subfam"/>
</dbReference>
<evidence type="ECO:0000256" key="2">
    <source>
        <dbReference type="ARBA" id="ARBA00022676"/>
    </source>
</evidence>
<evidence type="ECO:0000256" key="1">
    <source>
        <dbReference type="ARBA" id="ARBA00004127"/>
    </source>
</evidence>
<dbReference type="PRINTS" id="PR01439">
    <property type="entry name" value="CELLSNTHASEA"/>
</dbReference>
<name>A0A6L6YJ55_9BURK</name>
<comment type="pathway">
    <text evidence="7">Glycan metabolism; bacterial cellulose biosynthesis.</text>
</comment>
<dbReference type="PANTHER" id="PTHR43867:SF2">
    <property type="entry name" value="CELLULOSE SYNTHASE CATALYTIC SUBUNIT A [UDP-FORMING]"/>
    <property type="match status" value="1"/>
</dbReference>
<dbReference type="PANTHER" id="PTHR43867">
    <property type="entry name" value="CELLULOSE SYNTHASE CATALYTIC SUBUNIT A [UDP-FORMING]"/>
    <property type="match status" value="1"/>
</dbReference>
<accession>A0A6L6YJ55</accession>
<keyword evidence="5 7" id="KW-1133">Transmembrane helix</keyword>
<feature type="transmembrane region" description="Helical" evidence="7">
    <location>
        <begin position="187"/>
        <end position="203"/>
    </location>
</feature>
<sequence>MLLFDLINGAKDRISRVSNYLRSNTTGGVSYFINLLALGAAWLLFPIESPVFQRLKRGKDFYFPQINFHRLRPLDSVRVFIQLIFLMLFASSKEETALRQSKNSHFSTFFLFRWTVMAAKKANRLVRRVSERLSKSLVSEKIDLPEHRDSAGKISLGKKIFIGFLLIVGLFLYVLCVTQPFSLDEQIIFLLILGTIALTLFQAHTRLTLLMLIVISVIVSSRYIWWRYSETINPNSYTSVIFTWLLILAETYAFIVMLLGYFQVCWVLDRKPAPIPKEPSQWPTVDIFIPTYNEPLDVVKPTVYAALCQDWEKSKLNVHILDDGSRKEFEDFAAEVGAHYIKREKHNHAKAGNINHAMSITNGEFIAIFDCDHVPVRTFLQKTMGWFIKDPKVALVQTPHHFYSQDPFEKNLHLKDNVPNENSLFHDFIQKGNDTWNATMFCGSCAIMRRKALEEVGGIAVETVTEDAHTSLKLNRKGWSSAFLSTPLSAGLSTETLAAHIGQRIRWARGMVQIFRLDNPLFGKGLSIPQRLCFLNAMIHFLHGLPRIIFLIAPLPFLFADVYVIYASAIAIFVYLVPHMVHSTMTTYAIHRGYRFPFVSALYETILSWYIFVPTLVALIAPHKGKFNVTAKGGVIDKAYLDWAVSKPYLLLLSLNMLGFLIGIYRMIGASSYEVMMILINLVWIAYNLVILFAAMAVCVESVQKRKFPRIAFKTSVQLKVGEKNISAKLAAFSQKDCVITINPQDVQFFEPNQEITMTFGTKHHPGYSFHCVVDAVFDKGVLEVIVRQDTRVEEMHYVSATFGTPDIWIQKQSEVKPYGMLSGAESLLQIAKLGAISFANYSSNSVGWFFKSVSWCVREVISFIPRFPEFRKDSKNSPFEDSEHTQLMR</sequence>
<evidence type="ECO:0000256" key="3">
    <source>
        <dbReference type="ARBA" id="ARBA00022679"/>
    </source>
</evidence>
<feature type="transmembrane region" description="Helical" evidence="7">
    <location>
        <begin position="31"/>
        <end position="52"/>
    </location>
</feature>
<reference evidence="9 10" key="1">
    <citation type="submission" date="2019-12" db="EMBL/GenBank/DDBJ databases">
        <title>Microbes associate with the intestines of laboratory mice.</title>
        <authorList>
            <person name="Navarre W."/>
            <person name="Wong E."/>
        </authorList>
    </citation>
    <scope>NUCLEOTIDE SEQUENCE [LARGE SCALE GENOMIC DNA]</scope>
    <source>
        <strain evidence="9 10">NM82_D38</strain>
    </source>
</reference>
<dbReference type="GO" id="GO:0035438">
    <property type="term" value="F:cyclic-di-GMP binding"/>
    <property type="evidence" value="ECO:0007669"/>
    <property type="project" value="InterPro"/>
</dbReference>
<dbReference type="NCBIfam" id="TIGR03030">
    <property type="entry name" value="CelA"/>
    <property type="match status" value="1"/>
</dbReference>
<comment type="subcellular location">
    <subcellularLocation>
        <location evidence="7">Cell inner membrane</location>
    </subcellularLocation>
    <subcellularLocation>
        <location evidence="1">Endomembrane system</location>
        <topology evidence="1">Multi-pass membrane protein</topology>
    </subcellularLocation>
</comment>
<dbReference type="EMBL" id="WSRP01000030">
    <property type="protein sequence ID" value="MVX57404.1"/>
    <property type="molecule type" value="Genomic_DNA"/>
</dbReference>
<keyword evidence="3 7" id="KW-0808">Transferase</keyword>
<dbReference type="Pfam" id="PF00535">
    <property type="entry name" value="Glycos_transf_2"/>
    <property type="match status" value="1"/>
</dbReference>
<dbReference type="Gene3D" id="3.90.550.10">
    <property type="entry name" value="Spore Coat Polysaccharide Biosynthesis Protein SpsA, Chain A"/>
    <property type="match status" value="1"/>
</dbReference>
<dbReference type="Pfam" id="PF03552">
    <property type="entry name" value="Cellulose_synt"/>
    <property type="match status" value="1"/>
</dbReference>
<keyword evidence="6 7" id="KW-0472">Membrane</keyword>
<evidence type="ECO:0000256" key="7">
    <source>
        <dbReference type="RuleBase" id="RU365020"/>
    </source>
</evidence>
<dbReference type="GO" id="GO:0016760">
    <property type="term" value="F:cellulose synthase (UDP-forming) activity"/>
    <property type="evidence" value="ECO:0007669"/>
    <property type="project" value="UniProtKB-EC"/>
</dbReference>
<organism evidence="9 10">
    <name type="scientific">Parasutterella muris</name>
    <dbReference type="NCBI Taxonomy" id="2565572"/>
    <lineage>
        <taxon>Bacteria</taxon>
        <taxon>Pseudomonadati</taxon>
        <taxon>Pseudomonadota</taxon>
        <taxon>Betaproteobacteria</taxon>
        <taxon>Burkholderiales</taxon>
        <taxon>Sutterellaceae</taxon>
        <taxon>Parasutterella</taxon>
    </lineage>
</organism>
<dbReference type="RefSeq" id="WP_160335828.1">
    <property type="nucleotide sequence ID" value="NZ_WSRP01000030.1"/>
</dbReference>
<dbReference type="UniPathway" id="UPA00694"/>
<dbReference type="InterPro" id="IPR003919">
    <property type="entry name" value="Cell_synth_A"/>
</dbReference>
<dbReference type="EC" id="2.4.1.12" evidence="7"/>
<keyword evidence="4 7" id="KW-0812">Transmembrane</keyword>
<dbReference type="GO" id="GO:0012505">
    <property type="term" value="C:endomembrane system"/>
    <property type="evidence" value="ECO:0007669"/>
    <property type="project" value="UniProtKB-SubCell"/>
</dbReference>
<feature type="transmembrane region" description="Helical" evidence="7">
    <location>
        <begin position="160"/>
        <end position="181"/>
    </location>
</feature>